<keyword evidence="2" id="KW-0812">Transmembrane</keyword>
<name>E2A772_CAMFO</name>
<dbReference type="OrthoDB" id="7616628at2759"/>
<reference evidence="3 4" key="1">
    <citation type="journal article" date="2010" name="Science">
        <title>Genomic comparison of the ants Camponotus floridanus and Harpegnathos saltator.</title>
        <authorList>
            <person name="Bonasio R."/>
            <person name="Zhang G."/>
            <person name="Ye C."/>
            <person name="Mutti N.S."/>
            <person name="Fang X."/>
            <person name="Qin N."/>
            <person name="Donahue G."/>
            <person name="Yang P."/>
            <person name="Li Q."/>
            <person name="Li C."/>
            <person name="Zhang P."/>
            <person name="Huang Z."/>
            <person name="Berger S.L."/>
            <person name="Reinberg D."/>
            <person name="Wang J."/>
            <person name="Liebig J."/>
        </authorList>
    </citation>
    <scope>NUCLEOTIDE SEQUENCE [LARGE SCALE GENOMIC DNA]</scope>
    <source>
        <strain evidence="4">C129</strain>
    </source>
</reference>
<proteinExistence type="predicted"/>
<sequence length="758" mass="86517">MTRDNETSALELHIKVNGQNLSAISENRNISTLRPPSDPSWPKIPLRRLNNNVNDIIEPPCVVTLIGTPRKGRSIVRPVTCQYIRPKLNQKYEVPTHIPKRLPGSIDPRFKRQISRQKTEKPDESCDTKNDKQTPEMHVSQEIEKPEDRMQGAIESADNYACYNVNKLLESVNKETTDCPTKEQFISEADYCKTAPPYVTNERREDRFPQVEQQETGRSLLLMVDEKKILPINAFNIEAAASSDVQPLQCYSVQIPVVAYHNVPLQISNISKQMQENIKIECQSDRMKDRESVGNIDPASTLINSIYDSKEPEKYPLNDIREHNTKIDIPGNKSISCCKTPDCIYNKEDVNSSVSLNQDIVNDTLLDKSHREKFNTIDNANIVEDGGSSSNTTTARRLKTVEQKCNIDNSNTMERRGIERKTLSETKIAKTSLQEQKLIYHDKNRQVGLDKSSTNIMNNKIFKRDIAFNEVKNKELKRKTAPINLSRKAKSFFRKKSRLAITDSDCTLILPGSRHVKGKQYEKSRLKVSQLLHRRNGINGTKSTIRIKSNNAKSNRQINSCSLTNLQAKGDLFEEPSSIPLETQELLNQSYWEYYWKLRRKIASANKPDNTGDRECLPESQTLQQCSVLSSMINTALRDSTAADGRSFSDPTFNVRENVRHETSGEFAKKAKRRKTKRASKRLLGLRIIALLSISIYVAVIFLPMLYDYFFDEEYENDYVDTNYIELALQYVASSFGEAFDGIIDILNTLLLCPVRID</sequence>
<evidence type="ECO:0000313" key="4">
    <source>
        <dbReference type="Proteomes" id="UP000000311"/>
    </source>
</evidence>
<gene>
    <name evidence="3" type="ORF">EAG_06611</name>
</gene>
<keyword evidence="4" id="KW-1185">Reference proteome</keyword>
<keyword evidence="2" id="KW-0472">Membrane</keyword>
<feature type="transmembrane region" description="Helical" evidence="2">
    <location>
        <begin position="684"/>
        <end position="707"/>
    </location>
</feature>
<dbReference type="AlphaFoldDB" id="E2A772"/>
<dbReference type="OMA" id="DSEYYIP"/>
<evidence type="ECO:0000256" key="2">
    <source>
        <dbReference type="SAM" id="Phobius"/>
    </source>
</evidence>
<dbReference type="Proteomes" id="UP000000311">
    <property type="component" value="Unassembled WGS sequence"/>
</dbReference>
<keyword evidence="2" id="KW-1133">Transmembrane helix</keyword>
<evidence type="ECO:0000313" key="3">
    <source>
        <dbReference type="EMBL" id="EFN70728.1"/>
    </source>
</evidence>
<feature type="compositionally biased region" description="Basic and acidic residues" evidence="1">
    <location>
        <begin position="117"/>
        <end position="147"/>
    </location>
</feature>
<dbReference type="EMBL" id="GL437267">
    <property type="protein sequence ID" value="EFN70728.1"/>
    <property type="molecule type" value="Genomic_DNA"/>
</dbReference>
<protein>
    <submittedName>
        <fullName evidence="3">Uncharacterized protein</fullName>
    </submittedName>
</protein>
<accession>E2A772</accession>
<feature type="region of interest" description="Disordered" evidence="1">
    <location>
        <begin position="99"/>
        <end position="147"/>
    </location>
</feature>
<evidence type="ECO:0000256" key="1">
    <source>
        <dbReference type="SAM" id="MobiDB-lite"/>
    </source>
</evidence>
<organism evidence="4">
    <name type="scientific">Camponotus floridanus</name>
    <name type="common">Florida carpenter ant</name>
    <dbReference type="NCBI Taxonomy" id="104421"/>
    <lineage>
        <taxon>Eukaryota</taxon>
        <taxon>Metazoa</taxon>
        <taxon>Ecdysozoa</taxon>
        <taxon>Arthropoda</taxon>
        <taxon>Hexapoda</taxon>
        <taxon>Insecta</taxon>
        <taxon>Pterygota</taxon>
        <taxon>Neoptera</taxon>
        <taxon>Endopterygota</taxon>
        <taxon>Hymenoptera</taxon>
        <taxon>Apocrita</taxon>
        <taxon>Aculeata</taxon>
        <taxon>Formicoidea</taxon>
        <taxon>Formicidae</taxon>
        <taxon>Formicinae</taxon>
        <taxon>Camponotus</taxon>
    </lineage>
</organism>
<dbReference type="InParanoid" id="E2A772"/>